<organism evidence="2 3">
    <name type="scientific">Gordonia bronchialis (strain ATCC 25592 / DSM 43247 / BCRC 13721 / JCM 3198 / KCTC 3076 / NBRC 16047 / NCTC 10667)</name>
    <name type="common">Rhodococcus bronchialis</name>
    <dbReference type="NCBI Taxonomy" id="526226"/>
    <lineage>
        <taxon>Bacteria</taxon>
        <taxon>Bacillati</taxon>
        <taxon>Actinomycetota</taxon>
        <taxon>Actinomycetes</taxon>
        <taxon>Mycobacteriales</taxon>
        <taxon>Gordoniaceae</taxon>
        <taxon>Gordonia</taxon>
    </lineage>
</organism>
<dbReference type="RefSeq" id="WP_012834451.1">
    <property type="nucleotide sequence ID" value="NC_013441.1"/>
</dbReference>
<dbReference type="Proteomes" id="UP000001219">
    <property type="component" value="Chromosome"/>
</dbReference>
<name>D0L834_GORB4</name>
<reference evidence="2 3" key="2">
    <citation type="journal article" date="2010" name="Stand. Genomic Sci.">
        <title>Complete genome sequence of Gordonia bronchialis type strain (3410).</title>
        <authorList>
            <person name="Ivanova N."/>
            <person name="Sikorski J."/>
            <person name="Jando M."/>
            <person name="Lapidus A."/>
            <person name="Nolan M."/>
            <person name="Lucas S."/>
            <person name="Del Rio T.G."/>
            <person name="Tice H."/>
            <person name="Copeland A."/>
            <person name="Cheng J.F."/>
            <person name="Chen F."/>
            <person name="Bruce D."/>
            <person name="Goodwin L."/>
            <person name="Pitluck S."/>
            <person name="Mavromatis K."/>
            <person name="Ovchinnikova G."/>
            <person name="Pati A."/>
            <person name="Chen A."/>
            <person name="Palaniappan K."/>
            <person name="Land M."/>
            <person name="Hauser L."/>
            <person name="Chang Y.J."/>
            <person name="Jeffries C.D."/>
            <person name="Chain P."/>
            <person name="Saunders E."/>
            <person name="Han C."/>
            <person name="Detter J.C."/>
            <person name="Brettin T."/>
            <person name="Rohde M."/>
            <person name="Goker M."/>
            <person name="Bristow J."/>
            <person name="Eisen J.A."/>
            <person name="Markowitz V."/>
            <person name="Hugenholtz P."/>
            <person name="Klenk H.P."/>
            <person name="Kyrpides N.C."/>
        </authorList>
    </citation>
    <scope>NUCLEOTIDE SEQUENCE [LARGE SCALE GENOMIC DNA]</scope>
    <source>
        <strain evidence="3">ATCC 25592 / DSM 43247 / BCRC 13721 / JCM 3198 / KCTC 3076 / NBRC 16047 / NCTC 10667</strain>
    </source>
</reference>
<protein>
    <submittedName>
        <fullName evidence="2">GCN5-related N-acetyltransferase</fullName>
    </submittedName>
</protein>
<dbReference type="InterPro" id="IPR016181">
    <property type="entry name" value="Acyl_CoA_acyltransferase"/>
</dbReference>
<dbReference type="CDD" id="cd04301">
    <property type="entry name" value="NAT_SF"/>
    <property type="match status" value="1"/>
</dbReference>
<proteinExistence type="predicted"/>
<dbReference type="InterPro" id="IPR000182">
    <property type="entry name" value="GNAT_dom"/>
</dbReference>
<accession>D0L834</accession>
<dbReference type="AlphaFoldDB" id="D0L834"/>
<dbReference type="Gene3D" id="3.40.630.30">
    <property type="match status" value="1"/>
</dbReference>
<dbReference type="EMBL" id="CP001802">
    <property type="protein sequence ID" value="ACY21929.1"/>
    <property type="molecule type" value="Genomic_DNA"/>
</dbReference>
<dbReference type="PROSITE" id="PS51186">
    <property type="entry name" value="GNAT"/>
    <property type="match status" value="1"/>
</dbReference>
<keyword evidence="3" id="KW-1185">Reference proteome</keyword>
<dbReference type="STRING" id="526226.Gbro_2710"/>
<evidence type="ECO:0000259" key="1">
    <source>
        <dbReference type="PROSITE" id="PS51186"/>
    </source>
</evidence>
<gene>
    <name evidence="2" type="ordered locus">Gbro_2710</name>
</gene>
<evidence type="ECO:0000313" key="3">
    <source>
        <dbReference type="Proteomes" id="UP000001219"/>
    </source>
</evidence>
<reference evidence="3" key="1">
    <citation type="submission" date="2009-10" db="EMBL/GenBank/DDBJ databases">
        <title>The complete chromosome of Gordonia bronchialis DSM 43247.</title>
        <authorList>
            <consortium name="US DOE Joint Genome Institute (JGI-PGF)"/>
            <person name="Lucas S."/>
            <person name="Copeland A."/>
            <person name="Lapidus A."/>
            <person name="Glavina del Rio T."/>
            <person name="Dalin E."/>
            <person name="Tice H."/>
            <person name="Bruce D."/>
            <person name="Goodwin L."/>
            <person name="Pitluck S."/>
            <person name="Kyrpides N."/>
            <person name="Mavromatis K."/>
            <person name="Ivanova N."/>
            <person name="Ovchinnikova G."/>
            <person name="Saunders E."/>
            <person name="Brettin T."/>
            <person name="Detter J.C."/>
            <person name="Han C."/>
            <person name="Larimer F."/>
            <person name="Land M."/>
            <person name="Hauser L."/>
            <person name="Markowitz V."/>
            <person name="Cheng J.-F."/>
            <person name="Hugenholtz P."/>
            <person name="Woyke T."/>
            <person name="Wu D."/>
            <person name="Jando M."/>
            <person name="Schneider S."/>
            <person name="Goeker M."/>
            <person name="Klenk H.-P."/>
            <person name="Eisen J.A."/>
        </authorList>
    </citation>
    <scope>NUCLEOTIDE SEQUENCE [LARGE SCALE GENOMIC DNA]</scope>
    <source>
        <strain evidence="3">ATCC 25592 / DSM 43247 / BCRC 13721 / JCM 3198 / KCTC 3076 / NBRC 16047 / NCTC 10667</strain>
    </source>
</reference>
<sequence length="132" mass="14349">MTTTRVGGRDMLGIFENVSHRAWGFAPPVLADLDSTPKADWPGMFLGSHRGRPAGAGGYALVDGVARLWGAAVLPEFRGHGVYRALVAVRVDDARSRGATLAIVHAEQTSSPIQRRLGFRKYGERRLTRLPV</sequence>
<evidence type="ECO:0000313" key="2">
    <source>
        <dbReference type="EMBL" id="ACY21929.1"/>
    </source>
</evidence>
<feature type="domain" description="N-acetyltransferase" evidence="1">
    <location>
        <begin position="1"/>
        <end position="132"/>
    </location>
</feature>
<dbReference type="Pfam" id="PF00583">
    <property type="entry name" value="Acetyltransf_1"/>
    <property type="match status" value="1"/>
</dbReference>
<dbReference type="SUPFAM" id="SSF55729">
    <property type="entry name" value="Acyl-CoA N-acyltransferases (Nat)"/>
    <property type="match status" value="1"/>
</dbReference>
<dbReference type="eggNOG" id="COG0456">
    <property type="taxonomic scope" value="Bacteria"/>
</dbReference>
<dbReference type="KEGG" id="gbr:Gbro_2710"/>
<dbReference type="GO" id="GO:0016747">
    <property type="term" value="F:acyltransferase activity, transferring groups other than amino-acyl groups"/>
    <property type="evidence" value="ECO:0007669"/>
    <property type="project" value="InterPro"/>
</dbReference>
<dbReference type="HOGENOM" id="CLU_1914103_0_0_11"/>